<dbReference type="OrthoDB" id="3350812at2759"/>
<feature type="transmembrane region" description="Helical" evidence="1">
    <location>
        <begin position="124"/>
        <end position="143"/>
    </location>
</feature>
<feature type="transmembrane region" description="Helical" evidence="1">
    <location>
        <begin position="94"/>
        <end position="117"/>
    </location>
</feature>
<organism evidence="3 4">
    <name type="scientific">Psilocybe cyanescens</name>
    <dbReference type="NCBI Taxonomy" id="93625"/>
    <lineage>
        <taxon>Eukaryota</taxon>
        <taxon>Fungi</taxon>
        <taxon>Dikarya</taxon>
        <taxon>Basidiomycota</taxon>
        <taxon>Agaricomycotina</taxon>
        <taxon>Agaricomycetes</taxon>
        <taxon>Agaricomycetidae</taxon>
        <taxon>Agaricales</taxon>
        <taxon>Agaricineae</taxon>
        <taxon>Strophariaceae</taxon>
        <taxon>Psilocybe</taxon>
    </lineage>
</organism>
<evidence type="ECO:0000313" key="4">
    <source>
        <dbReference type="Proteomes" id="UP000283269"/>
    </source>
</evidence>
<sequence>MSTPIDSAIEMQLLHSLRFVSYFDVIAAALYIWDYFITLDMEVDLVWRSKWNFMKCLFLVQRYLPFADTVWLVLFQKVGQNLSISDCQQVYHALGWMMLLGTALCEILLGLRAWAVWNRELRPTIILCTVFLILWGPDFAYMAKFQASLQFGSHPYPGFLGCFLLSAQDILFACFVTIMIWDTGSYSQSSPSPLSHRDCVRREPHSVILLFMVIPGFRACQCHNLLQLYVLAYSWIIYVAYRSIWREFSFILCCLSRR</sequence>
<evidence type="ECO:0000313" key="3">
    <source>
        <dbReference type="EMBL" id="PPQ90722.1"/>
    </source>
</evidence>
<feature type="transmembrane region" description="Helical" evidence="1">
    <location>
        <begin position="19"/>
        <end position="36"/>
    </location>
</feature>
<protein>
    <recommendedName>
        <fullName evidence="2">DUF6533 domain-containing protein</fullName>
    </recommendedName>
</protein>
<dbReference type="Pfam" id="PF20151">
    <property type="entry name" value="DUF6533"/>
    <property type="match status" value="1"/>
</dbReference>
<evidence type="ECO:0000256" key="1">
    <source>
        <dbReference type="SAM" id="Phobius"/>
    </source>
</evidence>
<keyword evidence="1" id="KW-1133">Transmembrane helix</keyword>
<dbReference type="InterPro" id="IPR045340">
    <property type="entry name" value="DUF6533"/>
</dbReference>
<gene>
    <name evidence="3" type="ORF">CVT25_005030</name>
</gene>
<reference evidence="3 4" key="1">
    <citation type="journal article" date="2018" name="Evol. Lett.">
        <title>Horizontal gene cluster transfer increased hallucinogenic mushroom diversity.</title>
        <authorList>
            <person name="Reynolds H.T."/>
            <person name="Vijayakumar V."/>
            <person name="Gluck-Thaler E."/>
            <person name="Korotkin H.B."/>
            <person name="Matheny P.B."/>
            <person name="Slot J.C."/>
        </authorList>
    </citation>
    <scope>NUCLEOTIDE SEQUENCE [LARGE SCALE GENOMIC DNA]</scope>
    <source>
        <strain evidence="3 4">2631</strain>
    </source>
</reference>
<feature type="transmembrane region" description="Helical" evidence="1">
    <location>
        <begin position="56"/>
        <end position="74"/>
    </location>
</feature>
<feature type="domain" description="DUF6533" evidence="2">
    <location>
        <begin position="22"/>
        <end position="66"/>
    </location>
</feature>
<accession>A0A409XIY9</accession>
<comment type="caution">
    <text evidence="3">The sequence shown here is derived from an EMBL/GenBank/DDBJ whole genome shotgun (WGS) entry which is preliminary data.</text>
</comment>
<keyword evidence="4" id="KW-1185">Reference proteome</keyword>
<keyword evidence="1" id="KW-0812">Transmembrane</keyword>
<dbReference type="Proteomes" id="UP000283269">
    <property type="component" value="Unassembled WGS sequence"/>
</dbReference>
<evidence type="ECO:0000259" key="2">
    <source>
        <dbReference type="Pfam" id="PF20151"/>
    </source>
</evidence>
<keyword evidence="1" id="KW-0472">Membrane</keyword>
<dbReference type="InParanoid" id="A0A409XIY9"/>
<dbReference type="EMBL" id="NHYD01001552">
    <property type="protein sequence ID" value="PPQ90722.1"/>
    <property type="molecule type" value="Genomic_DNA"/>
</dbReference>
<name>A0A409XIY9_PSICY</name>
<proteinExistence type="predicted"/>
<dbReference type="AlphaFoldDB" id="A0A409XIY9"/>
<feature type="transmembrane region" description="Helical" evidence="1">
    <location>
        <begin position="158"/>
        <end position="181"/>
    </location>
</feature>